<accession>X1GC83</accession>
<feature type="compositionally biased region" description="Basic residues" evidence="1">
    <location>
        <begin position="72"/>
        <end position="81"/>
    </location>
</feature>
<gene>
    <name evidence="2" type="ORF">S03H2_32374</name>
</gene>
<reference evidence="2" key="1">
    <citation type="journal article" date="2014" name="Front. Microbiol.">
        <title>High frequency of phylogenetically diverse reductive dehalogenase-homologous genes in deep subseafloor sedimentary metagenomes.</title>
        <authorList>
            <person name="Kawai M."/>
            <person name="Futagami T."/>
            <person name="Toyoda A."/>
            <person name="Takaki Y."/>
            <person name="Nishi S."/>
            <person name="Hori S."/>
            <person name="Arai W."/>
            <person name="Tsubouchi T."/>
            <person name="Morono Y."/>
            <person name="Uchiyama I."/>
            <person name="Ito T."/>
            <person name="Fujiyama A."/>
            <person name="Inagaki F."/>
            <person name="Takami H."/>
        </authorList>
    </citation>
    <scope>NUCLEOTIDE SEQUENCE</scope>
    <source>
        <strain evidence="2">Expedition CK06-06</strain>
    </source>
</reference>
<proteinExistence type="predicted"/>
<evidence type="ECO:0000256" key="1">
    <source>
        <dbReference type="SAM" id="MobiDB-lite"/>
    </source>
</evidence>
<sequence>MSMFHKIKEVCIKDDCKISVISNAFNFHAEKIVIQKKESVVRKKRKRDKSLKNFDIKKERIYFKDEEENNRPKKKRKKNARKIASTTTRKRRKKETKKRKKYRKRNKRKNFFL</sequence>
<feature type="region of interest" description="Disordered" evidence="1">
    <location>
        <begin position="67"/>
        <end position="113"/>
    </location>
</feature>
<dbReference type="EMBL" id="BARU01019672">
    <property type="protein sequence ID" value="GAH55466.1"/>
    <property type="molecule type" value="Genomic_DNA"/>
</dbReference>
<organism evidence="2">
    <name type="scientific">marine sediment metagenome</name>
    <dbReference type="NCBI Taxonomy" id="412755"/>
    <lineage>
        <taxon>unclassified sequences</taxon>
        <taxon>metagenomes</taxon>
        <taxon>ecological metagenomes</taxon>
    </lineage>
</organism>
<feature type="compositionally biased region" description="Basic residues" evidence="1">
    <location>
        <begin position="88"/>
        <end position="113"/>
    </location>
</feature>
<dbReference type="AlphaFoldDB" id="X1GC83"/>
<name>X1GC83_9ZZZZ</name>
<evidence type="ECO:0000313" key="2">
    <source>
        <dbReference type="EMBL" id="GAH55466.1"/>
    </source>
</evidence>
<comment type="caution">
    <text evidence="2">The sequence shown here is derived from an EMBL/GenBank/DDBJ whole genome shotgun (WGS) entry which is preliminary data.</text>
</comment>
<protein>
    <submittedName>
        <fullName evidence="2">Uncharacterized protein</fullName>
    </submittedName>
</protein>